<dbReference type="Gene3D" id="2.40.70.10">
    <property type="entry name" value="Acid Proteases"/>
    <property type="match status" value="1"/>
</dbReference>
<evidence type="ECO:0000313" key="1">
    <source>
        <dbReference type="EMBL" id="CAF1603483.1"/>
    </source>
</evidence>
<comment type="caution">
    <text evidence="1">The sequence shown here is derived from an EMBL/GenBank/DDBJ whole genome shotgun (WGS) entry which is preliminary data.</text>
</comment>
<dbReference type="InterPro" id="IPR021109">
    <property type="entry name" value="Peptidase_aspartic_dom_sf"/>
</dbReference>
<sequence>TGSTISAVDVSTANNGSLHVNGMIGLQILINNITTSINAFVIDDLCTDALLGSEYCDKYHVDISYYFKNLTIRSQHQQTTVKFEGHLNNRQIYYIKTLQDVMIRPLTAKVIQATTTVPQVTTAIFTPSPKVMNKQHVVAPNTLLIVNHNIPHSE</sequence>
<accession>A0A816AZD9</accession>
<dbReference type="EMBL" id="CAJNOQ010036294">
    <property type="protein sequence ID" value="CAF1603483.1"/>
    <property type="molecule type" value="Genomic_DNA"/>
</dbReference>
<protein>
    <submittedName>
        <fullName evidence="1">Uncharacterized protein</fullName>
    </submittedName>
</protein>
<dbReference type="Proteomes" id="UP000681722">
    <property type="component" value="Unassembled WGS sequence"/>
</dbReference>
<name>A0A816AZD9_9BILA</name>
<reference evidence="1" key="1">
    <citation type="submission" date="2021-02" db="EMBL/GenBank/DDBJ databases">
        <authorList>
            <person name="Nowell W R."/>
        </authorList>
    </citation>
    <scope>NUCLEOTIDE SEQUENCE</scope>
</reference>
<gene>
    <name evidence="1" type="ORF">GPM918_LOCUS42599</name>
    <name evidence="2" type="ORF">SRO942_LOCUS43875</name>
</gene>
<dbReference type="EMBL" id="CAJOBC010102790">
    <property type="protein sequence ID" value="CAF4481912.1"/>
    <property type="molecule type" value="Genomic_DNA"/>
</dbReference>
<dbReference type="Proteomes" id="UP000663829">
    <property type="component" value="Unassembled WGS sequence"/>
</dbReference>
<keyword evidence="3" id="KW-1185">Reference proteome</keyword>
<organism evidence="1 3">
    <name type="scientific">Didymodactylos carnosus</name>
    <dbReference type="NCBI Taxonomy" id="1234261"/>
    <lineage>
        <taxon>Eukaryota</taxon>
        <taxon>Metazoa</taxon>
        <taxon>Spiralia</taxon>
        <taxon>Gnathifera</taxon>
        <taxon>Rotifera</taxon>
        <taxon>Eurotatoria</taxon>
        <taxon>Bdelloidea</taxon>
        <taxon>Philodinida</taxon>
        <taxon>Philodinidae</taxon>
        <taxon>Didymodactylos</taxon>
    </lineage>
</organism>
<feature type="non-terminal residue" evidence="1">
    <location>
        <position position="154"/>
    </location>
</feature>
<evidence type="ECO:0000313" key="2">
    <source>
        <dbReference type="EMBL" id="CAF4481912.1"/>
    </source>
</evidence>
<dbReference type="AlphaFoldDB" id="A0A816AZD9"/>
<evidence type="ECO:0000313" key="3">
    <source>
        <dbReference type="Proteomes" id="UP000663829"/>
    </source>
</evidence>
<proteinExistence type="predicted"/>